<dbReference type="GO" id="GO:0006310">
    <property type="term" value="P:DNA recombination"/>
    <property type="evidence" value="ECO:0007669"/>
    <property type="project" value="UniProtKB-KW"/>
</dbReference>
<accession>A0AA38MDF5</accession>
<gene>
    <name evidence="2" type="ORF">Zmor_018000</name>
</gene>
<name>A0AA38MDF5_9CUCU</name>
<dbReference type="PROSITE" id="PS51257">
    <property type="entry name" value="PROKAR_LIPOPROTEIN"/>
    <property type="match status" value="1"/>
</dbReference>
<evidence type="ECO:0000313" key="3">
    <source>
        <dbReference type="Proteomes" id="UP001168821"/>
    </source>
</evidence>
<keyword evidence="3" id="KW-1185">Reference proteome</keyword>
<organism evidence="2 3">
    <name type="scientific">Zophobas morio</name>
    <dbReference type="NCBI Taxonomy" id="2755281"/>
    <lineage>
        <taxon>Eukaryota</taxon>
        <taxon>Metazoa</taxon>
        <taxon>Ecdysozoa</taxon>
        <taxon>Arthropoda</taxon>
        <taxon>Hexapoda</taxon>
        <taxon>Insecta</taxon>
        <taxon>Pterygota</taxon>
        <taxon>Neoptera</taxon>
        <taxon>Endopterygota</taxon>
        <taxon>Coleoptera</taxon>
        <taxon>Polyphaga</taxon>
        <taxon>Cucujiformia</taxon>
        <taxon>Tenebrionidae</taxon>
        <taxon>Zophobas</taxon>
    </lineage>
</organism>
<dbReference type="GO" id="GO:0015074">
    <property type="term" value="P:DNA integration"/>
    <property type="evidence" value="ECO:0007669"/>
    <property type="project" value="InterPro"/>
</dbReference>
<dbReference type="Gene3D" id="1.10.443.10">
    <property type="entry name" value="Intergrase catalytic core"/>
    <property type="match status" value="1"/>
</dbReference>
<comment type="caution">
    <text evidence="2">The sequence shown here is derived from an EMBL/GenBank/DDBJ whole genome shotgun (WGS) entry which is preliminary data.</text>
</comment>
<sequence length="99" mass="11246">MERFLDNACDDEYLLRTVSFIVGVFGGCRIGDLVAMSVDDVEDRGSVLVVQIPDRKTHEPRTFTIINGSNSVPAINVFRKYRKLRTEKISSITRIQILE</sequence>
<dbReference type="Proteomes" id="UP001168821">
    <property type="component" value="Unassembled WGS sequence"/>
</dbReference>
<dbReference type="InterPro" id="IPR013762">
    <property type="entry name" value="Integrase-like_cat_sf"/>
</dbReference>
<dbReference type="SUPFAM" id="SSF56349">
    <property type="entry name" value="DNA breaking-rejoining enzymes"/>
    <property type="match status" value="1"/>
</dbReference>
<protein>
    <submittedName>
        <fullName evidence="2">Uncharacterized protein</fullName>
    </submittedName>
</protein>
<proteinExistence type="predicted"/>
<dbReference type="GO" id="GO:0003677">
    <property type="term" value="F:DNA binding"/>
    <property type="evidence" value="ECO:0007669"/>
    <property type="project" value="InterPro"/>
</dbReference>
<keyword evidence="1" id="KW-0233">DNA recombination</keyword>
<dbReference type="AlphaFoldDB" id="A0AA38MDF5"/>
<evidence type="ECO:0000313" key="2">
    <source>
        <dbReference type="EMBL" id="KAJ3651999.1"/>
    </source>
</evidence>
<reference evidence="2" key="1">
    <citation type="journal article" date="2023" name="G3 (Bethesda)">
        <title>Whole genome assemblies of Zophobas morio and Tenebrio molitor.</title>
        <authorList>
            <person name="Kaur S."/>
            <person name="Stinson S.A."/>
            <person name="diCenzo G.C."/>
        </authorList>
    </citation>
    <scope>NUCLEOTIDE SEQUENCE</scope>
    <source>
        <strain evidence="2">QUZm001</strain>
    </source>
</reference>
<dbReference type="InterPro" id="IPR011010">
    <property type="entry name" value="DNA_brk_join_enz"/>
</dbReference>
<evidence type="ECO:0000256" key="1">
    <source>
        <dbReference type="ARBA" id="ARBA00023172"/>
    </source>
</evidence>
<dbReference type="EMBL" id="JALNTZ010000005">
    <property type="protein sequence ID" value="KAJ3651999.1"/>
    <property type="molecule type" value="Genomic_DNA"/>
</dbReference>